<comment type="subcellular location">
    <subcellularLocation>
        <location evidence="1 9">Vacuole membrane</location>
        <topology evidence="1 9">Multi-pass membrane protein</topology>
    </subcellularLocation>
</comment>
<evidence type="ECO:0000256" key="1">
    <source>
        <dbReference type="ARBA" id="ARBA00004128"/>
    </source>
</evidence>
<keyword evidence="9" id="KW-0406">Ion transport</keyword>
<keyword evidence="4 9" id="KW-0926">Vacuole</keyword>
<comment type="caution">
    <text evidence="10">The sequence shown here is derived from an EMBL/GenBank/DDBJ whole genome shotgun (WGS) entry which is preliminary data.</text>
</comment>
<dbReference type="PANTHER" id="PTHR31851">
    <property type="entry name" value="FE(2+)/MN(2+) TRANSPORTER PCL1"/>
    <property type="match status" value="1"/>
</dbReference>
<dbReference type="AlphaFoldDB" id="A0A2K3M382"/>
<dbReference type="GO" id="GO:0140315">
    <property type="term" value="F:iron ion sequestering activity"/>
    <property type="evidence" value="ECO:0007669"/>
    <property type="project" value="UniProtKB-UniRule"/>
</dbReference>
<dbReference type="InterPro" id="IPR008217">
    <property type="entry name" value="Ccc1_fam"/>
</dbReference>
<evidence type="ECO:0000313" key="11">
    <source>
        <dbReference type="Proteomes" id="UP000236291"/>
    </source>
</evidence>
<evidence type="ECO:0000256" key="9">
    <source>
        <dbReference type="RuleBase" id="RU369115"/>
    </source>
</evidence>
<evidence type="ECO:0000256" key="3">
    <source>
        <dbReference type="ARBA" id="ARBA00022496"/>
    </source>
</evidence>
<keyword evidence="9" id="KW-0813">Transport</keyword>
<keyword evidence="7 9" id="KW-0472">Membrane</keyword>
<comment type="function">
    <text evidence="9">Vacuolar Fe(2+) uptake transporter.</text>
</comment>
<accession>A0A2K3M382</accession>
<protein>
    <recommendedName>
        <fullName evidence="9">Vacuolar iron transporter</fullName>
    </recommendedName>
</protein>
<reference evidence="10 11" key="2">
    <citation type="journal article" date="2017" name="Front. Plant Sci.">
        <title>Gene Classification and Mining of Molecular Markers Useful in Red Clover (Trifolium pratense) Breeding.</title>
        <authorList>
            <person name="Istvanek J."/>
            <person name="Dluhosova J."/>
            <person name="Dluhos P."/>
            <person name="Patkova L."/>
            <person name="Nedelnik J."/>
            <person name="Repkova J."/>
        </authorList>
    </citation>
    <scope>NUCLEOTIDE SEQUENCE [LARGE SCALE GENOMIC DNA]</scope>
    <source>
        <strain evidence="11">cv. Tatra</strain>
        <tissue evidence="10">Young leaves</tissue>
    </source>
</reference>
<gene>
    <name evidence="10" type="ORF">L195_g041319</name>
</gene>
<comment type="similarity">
    <text evidence="2 9">Belongs to the CCC1 family.</text>
</comment>
<organism evidence="10 11">
    <name type="scientific">Trifolium pratense</name>
    <name type="common">Red clover</name>
    <dbReference type="NCBI Taxonomy" id="57577"/>
    <lineage>
        <taxon>Eukaryota</taxon>
        <taxon>Viridiplantae</taxon>
        <taxon>Streptophyta</taxon>
        <taxon>Embryophyta</taxon>
        <taxon>Tracheophyta</taxon>
        <taxon>Spermatophyta</taxon>
        <taxon>Magnoliopsida</taxon>
        <taxon>eudicotyledons</taxon>
        <taxon>Gunneridae</taxon>
        <taxon>Pentapetalae</taxon>
        <taxon>rosids</taxon>
        <taxon>fabids</taxon>
        <taxon>Fabales</taxon>
        <taxon>Fabaceae</taxon>
        <taxon>Papilionoideae</taxon>
        <taxon>50 kb inversion clade</taxon>
        <taxon>NPAAA clade</taxon>
        <taxon>Hologalegina</taxon>
        <taxon>IRL clade</taxon>
        <taxon>Trifolieae</taxon>
        <taxon>Trifolium</taxon>
    </lineage>
</organism>
<dbReference type="EMBL" id="ASHM01048301">
    <property type="protein sequence ID" value="PNX85252.1"/>
    <property type="molecule type" value="Genomic_DNA"/>
</dbReference>
<keyword evidence="6 9" id="KW-1133">Transmembrane helix</keyword>
<evidence type="ECO:0000256" key="8">
    <source>
        <dbReference type="ARBA" id="ARBA00044464"/>
    </source>
</evidence>
<comment type="caution">
    <text evidence="9">Lacks conserved residue(s) required for the propagation of feature annotation.</text>
</comment>
<reference evidence="10 11" key="1">
    <citation type="journal article" date="2014" name="Am. J. Bot.">
        <title>Genome assembly and annotation for red clover (Trifolium pratense; Fabaceae).</title>
        <authorList>
            <person name="Istvanek J."/>
            <person name="Jaros M."/>
            <person name="Krenek A."/>
            <person name="Repkova J."/>
        </authorList>
    </citation>
    <scope>NUCLEOTIDE SEQUENCE [LARGE SCALE GENOMIC DNA]</scope>
    <source>
        <strain evidence="11">cv. Tatra</strain>
        <tissue evidence="10">Young leaves</tissue>
    </source>
</reference>
<evidence type="ECO:0000256" key="5">
    <source>
        <dbReference type="ARBA" id="ARBA00022692"/>
    </source>
</evidence>
<feature type="transmembrane region" description="Helical" evidence="9">
    <location>
        <begin position="31"/>
        <end position="50"/>
    </location>
</feature>
<dbReference type="STRING" id="57577.A0A2K3M382"/>
<evidence type="ECO:0000256" key="6">
    <source>
        <dbReference type="ARBA" id="ARBA00022989"/>
    </source>
</evidence>
<keyword evidence="5 9" id="KW-0812">Transmembrane</keyword>
<evidence type="ECO:0000256" key="7">
    <source>
        <dbReference type="ARBA" id="ARBA00023136"/>
    </source>
</evidence>
<dbReference type="GO" id="GO:0005381">
    <property type="term" value="F:iron ion transmembrane transporter activity"/>
    <property type="evidence" value="ECO:0007669"/>
    <property type="project" value="UniProtKB-UniRule"/>
</dbReference>
<dbReference type="Proteomes" id="UP000236291">
    <property type="component" value="Unassembled WGS sequence"/>
</dbReference>
<name>A0A2K3M382_TRIPR</name>
<dbReference type="GO" id="GO:0005384">
    <property type="term" value="F:manganese ion transmembrane transporter activity"/>
    <property type="evidence" value="ECO:0007669"/>
    <property type="project" value="InterPro"/>
</dbReference>
<evidence type="ECO:0000256" key="4">
    <source>
        <dbReference type="ARBA" id="ARBA00022554"/>
    </source>
</evidence>
<dbReference type="GO" id="GO:0030026">
    <property type="term" value="P:intracellular manganese ion homeostasis"/>
    <property type="evidence" value="ECO:0007669"/>
    <property type="project" value="InterPro"/>
</dbReference>
<dbReference type="GO" id="GO:0005774">
    <property type="term" value="C:vacuolar membrane"/>
    <property type="evidence" value="ECO:0007669"/>
    <property type="project" value="UniProtKB-SubCell"/>
</dbReference>
<keyword evidence="3" id="KW-0410">Iron transport</keyword>
<evidence type="ECO:0000313" key="10">
    <source>
        <dbReference type="EMBL" id="PNX85252.1"/>
    </source>
</evidence>
<proteinExistence type="inferred from homology"/>
<keyword evidence="3" id="KW-0408">Iron</keyword>
<sequence length="107" mass="11479">MLGANDGLITIASLLITGVGAIKEDIKVMRLAGFAGLVAGACSMAIGKYVSVYTQYDTEMAQIRKERELSNDNDEEISERDRLPKPFKAALTSAFSFAVGAVMPFSN</sequence>
<dbReference type="Pfam" id="PF01988">
    <property type="entry name" value="VIT1"/>
    <property type="match status" value="1"/>
</dbReference>
<comment type="catalytic activity">
    <reaction evidence="8">
        <text>Fe(2+)(in) = Fe(2+)(out)</text>
        <dbReference type="Rhea" id="RHEA:28486"/>
        <dbReference type="ChEBI" id="CHEBI:29033"/>
    </reaction>
    <physiologicalReaction direction="left-to-right" evidence="8">
        <dbReference type="Rhea" id="RHEA:28487"/>
    </physiologicalReaction>
</comment>
<evidence type="ECO:0000256" key="2">
    <source>
        <dbReference type="ARBA" id="ARBA00007049"/>
    </source>
</evidence>